<name>A0ABU8M6W2_9PSEU</name>
<keyword evidence="3" id="KW-1185">Reference proteome</keyword>
<accession>A0ABU8M6W2</accession>
<evidence type="ECO:0000256" key="1">
    <source>
        <dbReference type="SAM" id="MobiDB-lite"/>
    </source>
</evidence>
<comment type="caution">
    <text evidence="2">The sequence shown here is derived from an EMBL/GenBank/DDBJ whole genome shotgun (WGS) entry which is preliminary data.</text>
</comment>
<proteinExistence type="predicted"/>
<sequence>MQLERDLWDVLADARPDDDLDDHLHDGPDDPGTRSAFSEWLGGRDLEQLAAAARVARFTGDSFGRRLRADRRGE</sequence>
<gene>
    <name evidence="2" type="ORF">WCD58_17955</name>
</gene>
<dbReference type="RefSeq" id="WP_337704418.1">
    <property type="nucleotide sequence ID" value="NZ_JBBEGM010000007.1"/>
</dbReference>
<evidence type="ECO:0000313" key="3">
    <source>
        <dbReference type="Proteomes" id="UP001369736"/>
    </source>
</evidence>
<feature type="compositionally biased region" description="Basic and acidic residues" evidence="1">
    <location>
        <begin position="15"/>
        <end position="32"/>
    </location>
</feature>
<organism evidence="2 3">
    <name type="scientific">Actinomycetospora flava</name>
    <dbReference type="NCBI Taxonomy" id="3129232"/>
    <lineage>
        <taxon>Bacteria</taxon>
        <taxon>Bacillati</taxon>
        <taxon>Actinomycetota</taxon>
        <taxon>Actinomycetes</taxon>
        <taxon>Pseudonocardiales</taxon>
        <taxon>Pseudonocardiaceae</taxon>
        <taxon>Actinomycetospora</taxon>
    </lineage>
</organism>
<evidence type="ECO:0000313" key="2">
    <source>
        <dbReference type="EMBL" id="MEJ2863058.1"/>
    </source>
</evidence>
<protein>
    <submittedName>
        <fullName evidence="2">Uncharacterized protein</fullName>
    </submittedName>
</protein>
<dbReference type="Proteomes" id="UP001369736">
    <property type="component" value="Unassembled WGS sequence"/>
</dbReference>
<reference evidence="2 3" key="1">
    <citation type="submission" date="2024-03" db="EMBL/GenBank/DDBJ databases">
        <title>Actinomycetospora sp. OC33-EN07, a novel actinomycete isolated from wild orchid (Aerides multiflora).</title>
        <authorList>
            <person name="Suriyachadkun C."/>
        </authorList>
    </citation>
    <scope>NUCLEOTIDE SEQUENCE [LARGE SCALE GENOMIC DNA]</scope>
    <source>
        <strain evidence="2 3">OC33-EN07</strain>
    </source>
</reference>
<feature type="region of interest" description="Disordered" evidence="1">
    <location>
        <begin position="15"/>
        <end position="38"/>
    </location>
</feature>
<dbReference type="EMBL" id="JBBEGM010000007">
    <property type="protein sequence ID" value="MEJ2863058.1"/>
    <property type="molecule type" value="Genomic_DNA"/>
</dbReference>